<dbReference type="InterPro" id="IPR015424">
    <property type="entry name" value="PyrdxlP-dep_Trfase"/>
</dbReference>
<keyword evidence="3" id="KW-1185">Reference proteome</keyword>
<sequence>MANSKMIPLLKESNNKEILNCISSQEEVNCLIEFEKEIASYVGVNGALAVNSGTAAIHLALMLLEVRAGDIIYCSTLTSIASANPITYQGAQPVFIDSEPETWNMSPRALEKALKDAAKNSKLPKAIIVVNLYGQCAKMDEILKLCHFYQVPIIEDSSHALGSMYKGKPSGTFGDFGVYSLGPRKIISNSSGGVLLSNDSKYIEYAKHLATQARESPPFYHHTRTGYSYIMSNILAGIGQQQLLVLDKNVILKQKVFNQYQEQLANVDGIDFVYEQEDTLSNRWLTVILIDEKLIGQNVYQIVLQLEKYGVETSFIHKPLHLQPVFEGCKYYTHDDRESVSTNLFQRGICLPSSVDLTIEDQIKVIDSLK</sequence>
<name>A0ABT7L8X1_9BACI</name>
<dbReference type="InterPro" id="IPR000653">
    <property type="entry name" value="DegT/StrS_aminotransferase"/>
</dbReference>
<dbReference type="EC" id="2.6.1.-" evidence="2"/>
<dbReference type="PIRSF" id="PIRSF000390">
    <property type="entry name" value="PLP_StrS"/>
    <property type="match status" value="1"/>
</dbReference>
<proteinExistence type="inferred from homology"/>
<dbReference type="InterPro" id="IPR015421">
    <property type="entry name" value="PyrdxlP-dep_Trfase_major"/>
</dbReference>
<dbReference type="EMBL" id="JASTZU010000036">
    <property type="protein sequence ID" value="MDL4841030.1"/>
    <property type="molecule type" value="Genomic_DNA"/>
</dbReference>
<evidence type="ECO:0000256" key="1">
    <source>
        <dbReference type="RuleBase" id="RU004508"/>
    </source>
</evidence>
<reference evidence="2 3" key="1">
    <citation type="submission" date="2023-06" db="EMBL/GenBank/DDBJ databases">
        <title>Aquibacillus rhizosphaerae LR5S19.</title>
        <authorList>
            <person name="Sun J.-Q."/>
        </authorList>
    </citation>
    <scope>NUCLEOTIDE SEQUENCE [LARGE SCALE GENOMIC DNA]</scope>
    <source>
        <strain evidence="2 3">LR5S19</strain>
    </source>
</reference>
<protein>
    <submittedName>
        <fullName evidence="2">DegT/DnrJ/EryC1/StrS family aminotransferase</fullName>
        <ecNumber evidence="2">2.6.1.-</ecNumber>
    </submittedName>
</protein>
<dbReference type="RefSeq" id="WP_285932213.1">
    <property type="nucleotide sequence ID" value="NZ_JASTZU010000036.1"/>
</dbReference>
<evidence type="ECO:0000313" key="2">
    <source>
        <dbReference type="EMBL" id="MDL4841030.1"/>
    </source>
</evidence>
<keyword evidence="2" id="KW-0032">Aminotransferase</keyword>
<dbReference type="Gene3D" id="3.40.640.10">
    <property type="entry name" value="Type I PLP-dependent aspartate aminotransferase-like (Major domain)"/>
    <property type="match status" value="1"/>
</dbReference>
<keyword evidence="1" id="KW-0663">Pyridoxal phosphate</keyword>
<keyword evidence="2" id="KW-0808">Transferase</keyword>
<dbReference type="CDD" id="cd00616">
    <property type="entry name" value="AHBA_syn"/>
    <property type="match status" value="1"/>
</dbReference>
<organism evidence="2 3">
    <name type="scientific">Aquibacillus rhizosphaerae</name>
    <dbReference type="NCBI Taxonomy" id="3051431"/>
    <lineage>
        <taxon>Bacteria</taxon>
        <taxon>Bacillati</taxon>
        <taxon>Bacillota</taxon>
        <taxon>Bacilli</taxon>
        <taxon>Bacillales</taxon>
        <taxon>Bacillaceae</taxon>
        <taxon>Aquibacillus</taxon>
    </lineage>
</organism>
<evidence type="ECO:0000313" key="3">
    <source>
        <dbReference type="Proteomes" id="UP001235343"/>
    </source>
</evidence>
<dbReference type="SUPFAM" id="SSF53383">
    <property type="entry name" value="PLP-dependent transferases"/>
    <property type="match status" value="1"/>
</dbReference>
<comment type="caution">
    <text evidence="2">The sequence shown here is derived from an EMBL/GenBank/DDBJ whole genome shotgun (WGS) entry which is preliminary data.</text>
</comment>
<dbReference type="InterPro" id="IPR015422">
    <property type="entry name" value="PyrdxlP-dep_Trfase_small"/>
</dbReference>
<dbReference type="Proteomes" id="UP001235343">
    <property type="component" value="Unassembled WGS sequence"/>
</dbReference>
<accession>A0ABT7L8X1</accession>
<dbReference type="Gene3D" id="3.90.1150.10">
    <property type="entry name" value="Aspartate Aminotransferase, domain 1"/>
    <property type="match status" value="1"/>
</dbReference>
<dbReference type="GO" id="GO:0008483">
    <property type="term" value="F:transaminase activity"/>
    <property type="evidence" value="ECO:0007669"/>
    <property type="project" value="UniProtKB-KW"/>
</dbReference>
<dbReference type="Pfam" id="PF01041">
    <property type="entry name" value="DegT_DnrJ_EryC1"/>
    <property type="match status" value="1"/>
</dbReference>
<comment type="similarity">
    <text evidence="1">Belongs to the DegT/DnrJ/EryC1 family.</text>
</comment>
<dbReference type="PANTHER" id="PTHR30244:SF34">
    <property type="entry name" value="DTDP-4-AMINO-4,6-DIDEOXYGALACTOSE TRANSAMINASE"/>
    <property type="match status" value="1"/>
</dbReference>
<gene>
    <name evidence="2" type="ORF">QQS35_11265</name>
</gene>
<dbReference type="PANTHER" id="PTHR30244">
    <property type="entry name" value="TRANSAMINASE"/>
    <property type="match status" value="1"/>
</dbReference>